<name>A0A8D8A2Q6_CULPI</name>
<dbReference type="EMBL" id="HBUE01009011">
    <property type="protein sequence ID" value="CAG6447394.1"/>
    <property type="molecule type" value="Transcribed_RNA"/>
</dbReference>
<feature type="region of interest" description="Disordered" evidence="1">
    <location>
        <begin position="63"/>
        <end position="102"/>
    </location>
</feature>
<reference evidence="2" key="1">
    <citation type="submission" date="2021-05" db="EMBL/GenBank/DDBJ databases">
        <authorList>
            <person name="Alioto T."/>
            <person name="Alioto T."/>
            <person name="Gomez Garrido J."/>
        </authorList>
    </citation>
    <scope>NUCLEOTIDE SEQUENCE</scope>
</reference>
<dbReference type="EMBL" id="HBUE01009009">
    <property type="protein sequence ID" value="CAG6447392.1"/>
    <property type="molecule type" value="Transcribed_RNA"/>
</dbReference>
<accession>A0A8D8A2Q6</accession>
<evidence type="ECO:0000313" key="2">
    <source>
        <dbReference type="EMBL" id="CAG6447393.1"/>
    </source>
</evidence>
<dbReference type="EMBL" id="HBUE01009010">
    <property type="protein sequence ID" value="CAG6447393.1"/>
    <property type="molecule type" value="Transcribed_RNA"/>
</dbReference>
<evidence type="ECO:0000256" key="1">
    <source>
        <dbReference type="SAM" id="MobiDB-lite"/>
    </source>
</evidence>
<proteinExistence type="predicted"/>
<protein>
    <submittedName>
        <fullName evidence="2">(northern house mosquito) hypothetical protein</fullName>
    </submittedName>
</protein>
<dbReference type="AlphaFoldDB" id="A0A8D8A2Q6"/>
<organism evidence="2">
    <name type="scientific">Culex pipiens</name>
    <name type="common">House mosquito</name>
    <dbReference type="NCBI Taxonomy" id="7175"/>
    <lineage>
        <taxon>Eukaryota</taxon>
        <taxon>Metazoa</taxon>
        <taxon>Ecdysozoa</taxon>
        <taxon>Arthropoda</taxon>
        <taxon>Hexapoda</taxon>
        <taxon>Insecta</taxon>
        <taxon>Pterygota</taxon>
        <taxon>Neoptera</taxon>
        <taxon>Endopterygota</taxon>
        <taxon>Diptera</taxon>
        <taxon>Nematocera</taxon>
        <taxon>Culicoidea</taxon>
        <taxon>Culicidae</taxon>
        <taxon>Culicinae</taxon>
        <taxon>Culicini</taxon>
        <taxon>Culex</taxon>
        <taxon>Culex</taxon>
    </lineage>
</organism>
<sequence length="102" mass="10879">MAKGHWLLVPGVGPEVIRRSRLVLASQVWGHRAFPAYGQIGPRDELTGDKAGSFRTHSGCPFIAAEGGNHRRMPVAQKEDGGSEAEDIMGTGAATARSRAKK</sequence>
<dbReference type="EMBL" id="HBUE01009008">
    <property type="protein sequence ID" value="CAG6447391.1"/>
    <property type="molecule type" value="Transcribed_RNA"/>
</dbReference>
<dbReference type="EMBL" id="HBUE01009007">
    <property type="protein sequence ID" value="CAG6447390.1"/>
    <property type="molecule type" value="Transcribed_RNA"/>
</dbReference>